<evidence type="ECO:0000256" key="6">
    <source>
        <dbReference type="SAM" id="Phobius"/>
    </source>
</evidence>
<dbReference type="RefSeq" id="WP_047885963.1">
    <property type="nucleotide sequence ID" value="NZ_CP071326.1"/>
</dbReference>
<keyword evidence="3 6" id="KW-0812">Transmembrane</keyword>
<dbReference type="GO" id="GO:0005886">
    <property type="term" value="C:plasma membrane"/>
    <property type="evidence" value="ECO:0007669"/>
    <property type="project" value="UniProtKB-SubCell"/>
</dbReference>
<evidence type="ECO:0000256" key="5">
    <source>
        <dbReference type="ARBA" id="ARBA00023136"/>
    </source>
</evidence>
<feature type="transmembrane region" description="Helical" evidence="6">
    <location>
        <begin position="100"/>
        <end position="120"/>
    </location>
</feature>
<name>A0A0J1H8U9_9GAMM</name>
<keyword evidence="9" id="KW-1185">Reference proteome</keyword>
<evidence type="ECO:0000256" key="4">
    <source>
        <dbReference type="ARBA" id="ARBA00022989"/>
    </source>
</evidence>
<sequence length="222" mass="24536">MTSTTHYPVWDSFIRGYHWLQVMSVAGLWYTGTEGLMDWHFAIAYFLLALLLTRLIWGVIGSETAQFRHFVRSPSTALQYLTAIRRGGESSNVGHNPAGAYMVVAFMLLLATQLTTGLFANDDIISEGPLAQYVSGELSSLMTSIHAINFNLILGAIALHVIAITVYLLRKDNLITPMITGKKALKANPPKMHNGLVAWGITAAIGSLIYFTWAEEVVAYLW</sequence>
<gene>
    <name evidence="8" type="ORF">ABT57_14700</name>
</gene>
<dbReference type="GO" id="GO:0009055">
    <property type="term" value="F:electron transfer activity"/>
    <property type="evidence" value="ECO:0007669"/>
    <property type="project" value="InterPro"/>
</dbReference>
<dbReference type="OrthoDB" id="196472at2"/>
<organism evidence="8 9">
    <name type="scientific">Photobacterium ganghwense</name>
    <dbReference type="NCBI Taxonomy" id="320778"/>
    <lineage>
        <taxon>Bacteria</taxon>
        <taxon>Pseudomonadati</taxon>
        <taxon>Pseudomonadota</taxon>
        <taxon>Gammaproteobacteria</taxon>
        <taxon>Vibrionales</taxon>
        <taxon>Vibrionaceae</taxon>
        <taxon>Photobacterium</taxon>
    </lineage>
</organism>
<accession>A0A0J1H8U9</accession>
<feature type="transmembrane region" description="Helical" evidence="6">
    <location>
        <begin position="39"/>
        <end position="60"/>
    </location>
</feature>
<comment type="caution">
    <text evidence="8">The sequence shown here is derived from an EMBL/GenBank/DDBJ whole genome shotgun (WGS) entry which is preliminary data.</text>
</comment>
<evidence type="ECO:0000256" key="3">
    <source>
        <dbReference type="ARBA" id="ARBA00022692"/>
    </source>
</evidence>
<dbReference type="Proteomes" id="UP000035909">
    <property type="component" value="Unassembled WGS sequence"/>
</dbReference>
<proteinExistence type="predicted"/>
<reference evidence="8 9" key="1">
    <citation type="submission" date="2015-05" db="EMBL/GenBank/DDBJ databases">
        <title>Photobacterium galathea sp. nov.</title>
        <authorList>
            <person name="Machado H."/>
            <person name="Gram L."/>
        </authorList>
    </citation>
    <scope>NUCLEOTIDE SEQUENCE [LARGE SCALE GENOMIC DNA]</scope>
    <source>
        <strain evidence="8 9">DSM 22954</strain>
    </source>
</reference>
<protein>
    <submittedName>
        <fullName evidence="8">Hydrogenase</fullName>
    </submittedName>
</protein>
<dbReference type="SUPFAM" id="SSF81342">
    <property type="entry name" value="Transmembrane di-heme cytochromes"/>
    <property type="match status" value="1"/>
</dbReference>
<dbReference type="GO" id="GO:0022904">
    <property type="term" value="P:respiratory electron transport chain"/>
    <property type="evidence" value="ECO:0007669"/>
    <property type="project" value="InterPro"/>
</dbReference>
<dbReference type="GO" id="GO:0020037">
    <property type="term" value="F:heme binding"/>
    <property type="evidence" value="ECO:0007669"/>
    <property type="project" value="TreeGrafter"/>
</dbReference>
<dbReference type="InterPro" id="IPR011577">
    <property type="entry name" value="Cyt_b561_bac/Ni-Hgenase"/>
</dbReference>
<comment type="subcellular location">
    <subcellularLocation>
        <location evidence="1">Cell membrane</location>
        <topology evidence="1">Multi-pass membrane protein</topology>
    </subcellularLocation>
</comment>
<dbReference type="EMBL" id="LDOU01000015">
    <property type="protein sequence ID" value="KLV08071.1"/>
    <property type="molecule type" value="Genomic_DNA"/>
</dbReference>
<evidence type="ECO:0000256" key="1">
    <source>
        <dbReference type="ARBA" id="ARBA00004651"/>
    </source>
</evidence>
<dbReference type="InterPro" id="IPR016174">
    <property type="entry name" value="Di-haem_cyt_TM"/>
</dbReference>
<evidence type="ECO:0000256" key="2">
    <source>
        <dbReference type="ARBA" id="ARBA00022475"/>
    </source>
</evidence>
<feature type="transmembrane region" description="Helical" evidence="6">
    <location>
        <begin position="148"/>
        <end position="169"/>
    </location>
</feature>
<dbReference type="PANTHER" id="PTHR30485">
    <property type="entry name" value="NI/FE-HYDROGENASE 1 B-TYPE CYTOCHROME SUBUNIT"/>
    <property type="match status" value="1"/>
</dbReference>
<dbReference type="Gene3D" id="1.20.950.20">
    <property type="entry name" value="Transmembrane di-heme cytochromes, Chain C"/>
    <property type="match status" value="1"/>
</dbReference>
<feature type="domain" description="Cytochrome b561 bacterial/Ni-hydrogenase" evidence="7">
    <location>
        <begin position="9"/>
        <end position="181"/>
    </location>
</feature>
<dbReference type="AlphaFoldDB" id="A0A0J1H8U9"/>
<keyword evidence="4 6" id="KW-1133">Transmembrane helix</keyword>
<evidence type="ECO:0000313" key="8">
    <source>
        <dbReference type="EMBL" id="KLV08071.1"/>
    </source>
</evidence>
<feature type="transmembrane region" description="Helical" evidence="6">
    <location>
        <begin position="196"/>
        <end position="213"/>
    </location>
</feature>
<dbReference type="PANTHER" id="PTHR30485:SF2">
    <property type="entry name" value="BLL0597 PROTEIN"/>
    <property type="match status" value="1"/>
</dbReference>
<keyword evidence="2" id="KW-1003">Cell membrane</keyword>
<keyword evidence="5 6" id="KW-0472">Membrane</keyword>
<dbReference type="PATRIC" id="fig|320778.3.peg.3197"/>
<dbReference type="Pfam" id="PF01292">
    <property type="entry name" value="Ni_hydr_CYTB"/>
    <property type="match status" value="1"/>
</dbReference>
<dbReference type="InterPro" id="IPR051542">
    <property type="entry name" value="Hydrogenase_cytochrome"/>
</dbReference>
<evidence type="ECO:0000259" key="7">
    <source>
        <dbReference type="Pfam" id="PF01292"/>
    </source>
</evidence>
<evidence type="ECO:0000313" key="9">
    <source>
        <dbReference type="Proteomes" id="UP000035909"/>
    </source>
</evidence>